<comment type="caution">
    <text evidence="2">The sequence shown here is derived from an EMBL/GenBank/DDBJ whole genome shotgun (WGS) entry which is preliminary data.</text>
</comment>
<keyword evidence="3" id="KW-1185">Reference proteome</keyword>
<name>A0ABC9XQD8_GRUJA</name>
<gene>
    <name evidence="2" type="ORF">GRJ2_002444300</name>
</gene>
<sequence>MTVTKLGLQRRKAENEREGERSIRTVRFSRRRQERELRRVPGPPVKEAFSGHPNLEQHRSLEARGRVNVRQGQRKNALALRQKSPFQVLSAMQTAVNSKGTEAWIRAACHKRSNVVVRGTSPEPEAENGTKQSVFPVVKYRSGNNSRARVSQIDFEKDVDR</sequence>
<feature type="region of interest" description="Disordered" evidence="1">
    <location>
        <begin position="1"/>
        <end position="22"/>
    </location>
</feature>
<organism evidence="2 3">
    <name type="scientific">Grus japonensis</name>
    <name type="common">Japanese crane</name>
    <name type="synonym">Red-crowned crane</name>
    <dbReference type="NCBI Taxonomy" id="30415"/>
    <lineage>
        <taxon>Eukaryota</taxon>
        <taxon>Metazoa</taxon>
        <taxon>Chordata</taxon>
        <taxon>Craniata</taxon>
        <taxon>Vertebrata</taxon>
        <taxon>Euteleostomi</taxon>
        <taxon>Archelosauria</taxon>
        <taxon>Archosauria</taxon>
        <taxon>Dinosauria</taxon>
        <taxon>Saurischia</taxon>
        <taxon>Theropoda</taxon>
        <taxon>Coelurosauria</taxon>
        <taxon>Aves</taxon>
        <taxon>Neognathae</taxon>
        <taxon>Neoaves</taxon>
        <taxon>Gruiformes</taxon>
        <taxon>Gruidae</taxon>
        <taxon>Grus</taxon>
    </lineage>
</organism>
<reference evidence="2 3" key="1">
    <citation type="submission" date="2024-06" db="EMBL/GenBank/DDBJ databases">
        <title>The draft genome of Grus japonensis, version 3.</title>
        <authorList>
            <person name="Nabeshima K."/>
            <person name="Suzuki S."/>
            <person name="Onuma M."/>
        </authorList>
    </citation>
    <scope>NUCLEOTIDE SEQUENCE [LARGE SCALE GENOMIC DNA]</scope>
    <source>
        <strain evidence="2 3">451A</strain>
    </source>
</reference>
<evidence type="ECO:0000313" key="2">
    <source>
        <dbReference type="EMBL" id="GAB0199789.1"/>
    </source>
</evidence>
<evidence type="ECO:0000256" key="1">
    <source>
        <dbReference type="SAM" id="MobiDB-lite"/>
    </source>
</evidence>
<dbReference type="EMBL" id="BAAFJT010000024">
    <property type="protein sequence ID" value="GAB0199789.1"/>
    <property type="molecule type" value="Genomic_DNA"/>
</dbReference>
<feature type="compositionally biased region" description="Basic and acidic residues" evidence="1">
    <location>
        <begin position="11"/>
        <end position="22"/>
    </location>
</feature>
<protein>
    <submittedName>
        <fullName evidence="2">Uncharacterized protein</fullName>
    </submittedName>
</protein>
<feature type="region of interest" description="Disordered" evidence="1">
    <location>
        <begin position="119"/>
        <end position="161"/>
    </location>
</feature>
<dbReference type="AlphaFoldDB" id="A0ABC9XQD8"/>
<evidence type="ECO:0000313" key="3">
    <source>
        <dbReference type="Proteomes" id="UP001623348"/>
    </source>
</evidence>
<dbReference type="Proteomes" id="UP001623348">
    <property type="component" value="Unassembled WGS sequence"/>
</dbReference>
<dbReference type="Gene3D" id="2.30.30.850">
    <property type="match status" value="1"/>
</dbReference>
<proteinExistence type="predicted"/>
<feature type="region of interest" description="Disordered" evidence="1">
    <location>
        <begin position="34"/>
        <end position="59"/>
    </location>
</feature>
<accession>A0ABC9XQD8</accession>